<comment type="caution">
    <text evidence="3">The sequence shown here is derived from an EMBL/GenBank/DDBJ whole genome shotgun (WGS) entry which is preliminary data.</text>
</comment>
<comment type="similarity">
    <text evidence="1">Belongs to the short-chain dehydrogenases/reductases (SDR) family.</text>
</comment>
<dbReference type="PANTHER" id="PTHR43008">
    <property type="entry name" value="BENZIL REDUCTASE"/>
    <property type="match status" value="1"/>
</dbReference>
<keyword evidence="4" id="KW-1185">Reference proteome</keyword>
<protein>
    <submittedName>
        <fullName evidence="3">SDR family oxidoreductase</fullName>
        <ecNumber evidence="3">1.-.-.-</ecNumber>
    </submittedName>
</protein>
<proteinExistence type="inferred from homology"/>
<reference evidence="3 4" key="1">
    <citation type="submission" date="2023-05" db="EMBL/GenBank/DDBJ databases">
        <title>[ruminococcus] sp. nov., isolated from a pig farm feces dump.</title>
        <authorList>
            <person name="Chang Y.-H."/>
        </authorList>
    </citation>
    <scope>NUCLEOTIDE SEQUENCE [LARGE SCALE GENOMIC DNA]</scope>
    <source>
        <strain evidence="3 4">YH-rum2234</strain>
    </source>
</reference>
<dbReference type="Pfam" id="PF00106">
    <property type="entry name" value="adh_short"/>
    <property type="match status" value="1"/>
</dbReference>
<name>A0AAP4BAG0_9FIRM</name>
<dbReference type="EC" id="1.-.-.-" evidence="3"/>
<dbReference type="InterPro" id="IPR002347">
    <property type="entry name" value="SDR_fam"/>
</dbReference>
<dbReference type="CDD" id="cd05233">
    <property type="entry name" value="SDR_c"/>
    <property type="match status" value="1"/>
</dbReference>
<evidence type="ECO:0000313" key="3">
    <source>
        <dbReference type="EMBL" id="MDI9242986.1"/>
    </source>
</evidence>
<dbReference type="Gene3D" id="3.40.50.720">
    <property type="entry name" value="NAD(P)-binding Rossmann-like Domain"/>
    <property type="match status" value="1"/>
</dbReference>
<gene>
    <name evidence="3" type="ORF">QJ036_10975</name>
</gene>
<dbReference type="PRINTS" id="PR00081">
    <property type="entry name" value="GDHRDH"/>
</dbReference>
<organism evidence="3 4">
    <name type="scientific">Fusibacillus kribbianus</name>
    <dbReference type="NCBI Taxonomy" id="3044208"/>
    <lineage>
        <taxon>Bacteria</taxon>
        <taxon>Bacillati</taxon>
        <taxon>Bacillota</taxon>
        <taxon>Clostridia</taxon>
        <taxon>Lachnospirales</taxon>
        <taxon>Lachnospiraceae</taxon>
        <taxon>Fusibacillus</taxon>
    </lineage>
</organism>
<evidence type="ECO:0000256" key="1">
    <source>
        <dbReference type="ARBA" id="ARBA00006484"/>
    </source>
</evidence>
<dbReference type="Proteomes" id="UP001300383">
    <property type="component" value="Unassembled WGS sequence"/>
</dbReference>
<accession>A0AAP4BAG0</accession>
<dbReference type="EMBL" id="JASGBQ010000023">
    <property type="protein sequence ID" value="MDI9242986.1"/>
    <property type="molecule type" value="Genomic_DNA"/>
</dbReference>
<dbReference type="InterPro" id="IPR036291">
    <property type="entry name" value="NAD(P)-bd_dom_sf"/>
</dbReference>
<evidence type="ECO:0000313" key="4">
    <source>
        <dbReference type="Proteomes" id="UP001300383"/>
    </source>
</evidence>
<evidence type="ECO:0000256" key="2">
    <source>
        <dbReference type="ARBA" id="ARBA00023002"/>
    </source>
</evidence>
<dbReference type="SUPFAM" id="SSF51735">
    <property type="entry name" value="NAD(P)-binding Rossmann-fold domains"/>
    <property type="match status" value="1"/>
</dbReference>
<sequence length="261" mass="29204">MKRKQAALRVIAIVGANRGIGYYMVKRLLELGDSISVLDIETDNLKELRERYPDKLITITADAAKDEDIKNGVSETIKQFGKIDIAVHNACLCTFESESHSDYELYNKVMDINFFGALRLSKAVLPEMRKQGFGKIIFTCSGVGVTGFGNISPYASSKGAMEALAKCLEIENQKYGISFHLFHPPLTDTASSAKLPVPKEFMASPQKVGEGLARHIGSKKFIICHSFSQAMQMKLCYRHPLFMGKMMWKMTTRADQMDENE</sequence>
<keyword evidence="2 3" id="KW-0560">Oxidoreductase</keyword>
<dbReference type="PANTHER" id="PTHR43008:SF8">
    <property type="entry name" value="BENZIL REDUCTASE ((S)-BENZOIN FORMING) IRC24"/>
    <property type="match status" value="1"/>
</dbReference>
<dbReference type="AlphaFoldDB" id="A0AAP4BAG0"/>
<dbReference type="RefSeq" id="WP_283231421.1">
    <property type="nucleotide sequence ID" value="NZ_JASGBQ010000023.1"/>
</dbReference>
<dbReference type="GO" id="GO:0050664">
    <property type="term" value="F:oxidoreductase activity, acting on NAD(P)H, oxygen as acceptor"/>
    <property type="evidence" value="ECO:0007669"/>
    <property type="project" value="TreeGrafter"/>
</dbReference>